<proteinExistence type="predicted"/>
<dbReference type="SUPFAM" id="SSF52047">
    <property type="entry name" value="RNI-like"/>
    <property type="match status" value="1"/>
</dbReference>
<dbReference type="OrthoDB" id="2501396at2759"/>
<name>A0A9P6TG60_9BASI</name>
<sequence>MPTFSDLPLEIHHRILLICAAQGHIFLANYARLSRAHLEIARPFLHNSVDLSKSEPDSLSEFIYNFAPHHRTDITRLAIAFRPSPPRCPFDELDQSLSAILSLTGMVSELEIKLETTTIEQSFELTLPALERLTRLGSLTIRGDGTPMPRLQLILDGLPRLSKLHTLRLEGLQIVMPTWAQGESTVRAVEITNCFVTEPNASLGAFVNLFGPKLTSLKLGYQDISTLNFCTPQLTRLWLASERRPTKRAQADSVLGRQRQWLCKVTQFGPIRQLVLEDQLLFDAGVACVGSGVLEDVCSTGIISDFLGSA</sequence>
<comment type="caution">
    <text evidence="1">The sequence shown here is derived from an EMBL/GenBank/DDBJ whole genome shotgun (WGS) entry which is preliminary data.</text>
</comment>
<dbReference type="Gene3D" id="3.80.10.10">
    <property type="entry name" value="Ribonuclease Inhibitor"/>
    <property type="match status" value="1"/>
</dbReference>
<reference evidence="1" key="1">
    <citation type="submission" date="2013-11" db="EMBL/GenBank/DDBJ databases">
        <title>Genome sequence of the fusiform rust pathogen reveals effectors for host alternation and coevolution with pine.</title>
        <authorList>
            <consortium name="DOE Joint Genome Institute"/>
            <person name="Smith K."/>
            <person name="Pendleton A."/>
            <person name="Kubisiak T."/>
            <person name="Anderson C."/>
            <person name="Salamov A."/>
            <person name="Aerts A."/>
            <person name="Riley R."/>
            <person name="Clum A."/>
            <person name="Lindquist E."/>
            <person name="Ence D."/>
            <person name="Campbell M."/>
            <person name="Kronenberg Z."/>
            <person name="Feau N."/>
            <person name="Dhillon B."/>
            <person name="Hamelin R."/>
            <person name="Burleigh J."/>
            <person name="Smith J."/>
            <person name="Yandell M."/>
            <person name="Nelson C."/>
            <person name="Grigoriev I."/>
            <person name="Davis J."/>
        </authorList>
    </citation>
    <scope>NUCLEOTIDE SEQUENCE</scope>
    <source>
        <strain evidence="1">G11</strain>
    </source>
</reference>
<dbReference type="Proteomes" id="UP000886653">
    <property type="component" value="Unassembled WGS sequence"/>
</dbReference>
<evidence type="ECO:0000313" key="1">
    <source>
        <dbReference type="EMBL" id="KAG0149438.1"/>
    </source>
</evidence>
<organism evidence="1 2">
    <name type="scientific">Cronartium quercuum f. sp. fusiforme G11</name>
    <dbReference type="NCBI Taxonomy" id="708437"/>
    <lineage>
        <taxon>Eukaryota</taxon>
        <taxon>Fungi</taxon>
        <taxon>Dikarya</taxon>
        <taxon>Basidiomycota</taxon>
        <taxon>Pucciniomycotina</taxon>
        <taxon>Pucciniomycetes</taxon>
        <taxon>Pucciniales</taxon>
        <taxon>Coleosporiaceae</taxon>
        <taxon>Cronartium</taxon>
    </lineage>
</organism>
<dbReference type="InterPro" id="IPR032675">
    <property type="entry name" value="LRR_dom_sf"/>
</dbReference>
<evidence type="ECO:0000313" key="2">
    <source>
        <dbReference type="Proteomes" id="UP000886653"/>
    </source>
</evidence>
<accession>A0A9P6TG60</accession>
<dbReference type="EMBL" id="MU167228">
    <property type="protein sequence ID" value="KAG0149438.1"/>
    <property type="molecule type" value="Genomic_DNA"/>
</dbReference>
<gene>
    <name evidence="1" type="ORF">CROQUDRAFT_131351</name>
</gene>
<protein>
    <submittedName>
        <fullName evidence="1">Uncharacterized protein</fullName>
    </submittedName>
</protein>
<dbReference type="AlphaFoldDB" id="A0A9P6TG60"/>
<keyword evidence="2" id="KW-1185">Reference proteome</keyword>